<dbReference type="Pfam" id="PF00194">
    <property type="entry name" value="Carb_anhydrase"/>
    <property type="match status" value="1"/>
</dbReference>
<dbReference type="PROSITE" id="PS51144">
    <property type="entry name" value="ALPHA_CA_2"/>
    <property type="match status" value="1"/>
</dbReference>
<name>A0A1E1WVQ2_TITOB</name>
<keyword evidence="5 9" id="KW-0862">Zinc</keyword>
<dbReference type="InterPro" id="IPR023561">
    <property type="entry name" value="Carbonic_anhydrase_a-class"/>
</dbReference>
<protein>
    <recommendedName>
        <fullName evidence="3 9">Carbonic anhydrase</fullName>
        <ecNumber evidence="3 9">4.2.1.1</ecNumber>
    </recommendedName>
</protein>
<keyword evidence="10" id="KW-0732">Signal</keyword>
<dbReference type="SMART" id="SM01057">
    <property type="entry name" value="Carb_anhydrase"/>
    <property type="match status" value="1"/>
</dbReference>
<dbReference type="GO" id="GO:0004089">
    <property type="term" value="F:carbonate dehydratase activity"/>
    <property type="evidence" value="ECO:0007669"/>
    <property type="project" value="UniProtKB-UniRule"/>
</dbReference>
<dbReference type="AlphaFoldDB" id="A0A1E1WVQ2"/>
<evidence type="ECO:0000256" key="3">
    <source>
        <dbReference type="ARBA" id="ARBA00012925"/>
    </source>
</evidence>
<dbReference type="GO" id="GO:0008270">
    <property type="term" value="F:zinc ion binding"/>
    <property type="evidence" value="ECO:0007669"/>
    <property type="project" value="UniProtKB-UniRule"/>
</dbReference>
<dbReference type="GO" id="GO:0005886">
    <property type="term" value="C:plasma membrane"/>
    <property type="evidence" value="ECO:0007669"/>
    <property type="project" value="TreeGrafter"/>
</dbReference>
<evidence type="ECO:0000313" key="12">
    <source>
        <dbReference type="EMBL" id="JAT91062.1"/>
    </source>
</evidence>
<dbReference type="PANTHER" id="PTHR18952">
    <property type="entry name" value="CARBONIC ANHYDRASE"/>
    <property type="match status" value="1"/>
</dbReference>
<proteinExistence type="inferred from homology"/>
<comment type="cofactor">
    <cofactor evidence="9">
        <name>Zn(2+)</name>
        <dbReference type="ChEBI" id="CHEBI:29105"/>
    </cofactor>
</comment>
<feature type="chain" id="PRO_5013085429" description="Carbonic anhydrase" evidence="10">
    <location>
        <begin position="16"/>
        <end position="282"/>
    </location>
</feature>
<dbReference type="Gene3D" id="3.10.200.10">
    <property type="entry name" value="Alpha carbonic anhydrase"/>
    <property type="match status" value="1"/>
</dbReference>
<evidence type="ECO:0000256" key="5">
    <source>
        <dbReference type="ARBA" id="ARBA00022833"/>
    </source>
</evidence>
<keyword evidence="7 9" id="KW-0456">Lyase</keyword>
<sequence>MIFLLLLSLIALSSGGHEDGVIWNYEGPNGVEFWSDLSENCGGSNQSPVNVICNDVVKTEMECFNFTDYKKRVPTVDIINLNGRTVEVIPNEKIKLSGGGLNGNFELKQFHCHWGKDNDEGSEHTIDSKSYPLEVHFVHMNEKYSSLDVALENPDGIAVLGVFYEIGHSASAIRKIAEKIKYIRYANEETRMKFDSALIELLPKSDCEYFRYQGSLTTPNCNEAVIWTLFPCPVSITQHLLNKFRVVHQSFPGKEKQLLGYNFRPTQPLNGRIIKGNTDCHC</sequence>
<evidence type="ECO:0000256" key="9">
    <source>
        <dbReference type="RuleBase" id="RU367011"/>
    </source>
</evidence>
<accession>A0A1E1WVQ2</accession>
<dbReference type="InterPro" id="IPR001148">
    <property type="entry name" value="CA_dom"/>
</dbReference>
<evidence type="ECO:0000256" key="10">
    <source>
        <dbReference type="SAM" id="SignalP"/>
    </source>
</evidence>
<evidence type="ECO:0000256" key="2">
    <source>
        <dbReference type="ARBA" id="ARBA00010718"/>
    </source>
</evidence>
<evidence type="ECO:0000256" key="4">
    <source>
        <dbReference type="ARBA" id="ARBA00022723"/>
    </source>
</evidence>
<evidence type="ECO:0000259" key="11">
    <source>
        <dbReference type="PROSITE" id="PS51144"/>
    </source>
</evidence>
<feature type="signal peptide" evidence="10">
    <location>
        <begin position="1"/>
        <end position="15"/>
    </location>
</feature>
<keyword evidence="6" id="KW-0325">Glycoprotein</keyword>
<comment type="similarity">
    <text evidence="2 9">Belongs to the alpha-carbonic anhydrase family.</text>
</comment>
<comment type="function">
    <text evidence="1 9">Reversible hydration of carbon dioxide.</text>
</comment>
<dbReference type="EMBL" id="GEMQ01000127">
    <property type="protein sequence ID" value="JAT91062.1"/>
    <property type="molecule type" value="Transcribed_RNA"/>
</dbReference>
<comment type="catalytic activity">
    <reaction evidence="8 9">
        <text>hydrogencarbonate + H(+) = CO2 + H2O</text>
        <dbReference type="Rhea" id="RHEA:10748"/>
        <dbReference type="ChEBI" id="CHEBI:15377"/>
        <dbReference type="ChEBI" id="CHEBI:15378"/>
        <dbReference type="ChEBI" id="CHEBI:16526"/>
        <dbReference type="ChEBI" id="CHEBI:17544"/>
        <dbReference type="EC" id="4.2.1.1"/>
    </reaction>
</comment>
<feature type="domain" description="Alpha-carbonic anhydrase" evidence="11">
    <location>
        <begin position="21"/>
        <end position="278"/>
    </location>
</feature>
<keyword evidence="4 9" id="KW-0479">Metal-binding</keyword>
<dbReference type="InterPro" id="IPR036398">
    <property type="entry name" value="CA_dom_sf"/>
</dbReference>
<reference evidence="12" key="1">
    <citation type="submission" date="2015-08" db="EMBL/GenBank/DDBJ databases">
        <title>Proteomic endorsed transcriptomic profile of the venom gland from Tityus obscurus.</title>
        <authorList>
            <person name="Oliveira U.C."/>
            <person name="Nishiyama M.Y.Jr."/>
            <person name="Santos M.B."/>
            <person name="Silva A.P."/>
            <person name="Chalkidis H.M."/>
            <person name="Imberg A.S."/>
            <person name="Candido D.M."/>
            <person name="Yamanouye N."/>
            <person name="Dorce V.A."/>
            <person name="Junqueira-de-Azevedo I.L."/>
        </authorList>
    </citation>
    <scope>NUCLEOTIDE SEQUENCE</scope>
    <source>
        <tissue evidence="12">Telson</tissue>
    </source>
</reference>
<evidence type="ECO:0000256" key="6">
    <source>
        <dbReference type="ARBA" id="ARBA00023180"/>
    </source>
</evidence>
<dbReference type="SUPFAM" id="SSF51069">
    <property type="entry name" value="Carbonic anhydrase"/>
    <property type="match status" value="1"/>
</dbReference>
<evidence type="ECO:0000256" key="1">
    <source>
        <dbReference type="ARBA" id="ARBA00002904"/>
    </source>
</evidence>
<dbReference type="EC" id="4.2.1.1" evidence="3 9"/>
<evidence type="ECO:0000256" key="7">
    <source>
        <dbReference type="ARBA" id="ARBA00023239"/>
    </source>
</evidence>
<dbReference type="PROSITE" id="PS00162">
    <property type="entry name" value="ALPHA_CA_1"/>
    <property type="match status" value="1"/>
</dbReference>
<organism evidence="12">
    <name type="scientific">Tityus obscurus</name>
    <name type="common">Amazonian scorpion</name>
    <name type="synonym">Tityus cambridgei</name>
    <dbReference type="NCBI Taxonomy" id="1221240"/>
    <lineage>
        <taxon>Eukaryota</taxon>
        <taxon>Metazoa</taxon>
        <taxon>Ecdysozoa</taxon>
        <taxon>Arthropoda</taxon>
        <taxon>Chelicerata</taxon>
        <taxon>Arachnida</taxon>
        <taxon>Scorpiones</taxon>
        <taxon>Buthida</taxon>
        <taxon>Buthoidea</taxon>
        <taxon>Buthidae</taxon>
        <taxon>Tityus</taxon>
    </lineage>
</organism>
<dbReference type="FunFam" id="3.10.200.10:FF:000003">
    <property type="entry name" value="Carbonic anhydrase 12"/>
    <property type="match status" value="1"/>
</dbReference>
<evidence type="ECO:0000256" key="8">
    <source>
        <dbReference type="ARBA" id="ARBA00048348"/>
    </source>
</evidence>
<dbReference type="PANTHER" id="PTHR18952:SF265">
    <property type="entry name" value="CARBONIC ANHYDRASE"/>
    <property type="match status" value="1"/>
</dbReference>
<dbReference type="InterPro" id="IPR018338">
    <property type="entry name" value="Carbonic_anhydrase_a-class_CS"/>
</dbReference>